<sequence length="193" mass="21399">MGKKRKSDAARLDEVDRHMYTSFCNAANSLSQLYSHAISQQRLSFQAGERHALEKLYQWILTQEEERPRVTPVDILAYLQNAIEEDPPASPRLPPHQHPQVAMQLNNLSAPITVATAVGQGTRSGHLDQQAKNSIFSNSLSTTVCRNLQNLTTEPSYNSSPSLPTGKTNSPNQHSRHDSPPTSNDSTDDMHAD</sequence>
<evidence type="ECO:0000313" key="3">
    <source>
        <dbReference type="Proteomes" id="UP000594263"/>
    </source>
</evidence>
<feature type="compositionally biased region" description="Polar residues" evidence="1">
    <location>
        <begin position="152"/>
        <end position="173"/>
    </location>
</feature>
<dbReference type="PANTHER" id="PTHR33675:SF1">
    <property type="entry name" value="HOLOCARBOXYLASE SYNTHETASE"/>
    <property type="match status" value="1"/>
</dbReference>
<reference evidence="2" key="1">
    <citation type="submission" date="2021-01" db="UniProtKB">
        <authorList>
            <consortium name="EnsemblPlants"/>
        </authorList>
    </citation>
    <scope>IDENTIFICATION</scope>
</reference>
<evidence type="ECO:0000256" key="1">
    <source>
        <dbReference type="SAM" id="MobiDB-lite"/>
    </source>
</evidence>
<dbReference type="OMA" id="MHADNES"/>
<name>A0A7N0TS07_KALFE</name>
<dbReference type="AlphaFoldDB" id="A0A7N0TS07"/>
<evidence type="ECO:0000313" key="2">
    <source>
        <dbReference type="EnsemblPlants" id="Kaladp0043s0214.1.v1.1"/>
    </source>
</evidence>
<feature type="region of interest" description="Disordered" evidence="1">
    <location>
        <begin position="152"/>
        <end position="193"/>
    </location>
</feature>
<proteinExistence type="predicted"/>
<dbReference type="PANTHER" id="PTHR33675">
    <property type="entry name" value="NUCLEAR RECEPTOR FAMILY 2 GROUP C PROTEIN"/>
    <property type="match status" value="1"/>
</dbReference>
<dbReference type="Proteomes" id="UP000594263">
    <property type="component" value="Unplaced"/>
</dbReference>
<organism evidence="2 3">
    <name type="scientific">Kalanchoe fedtschenkoi</name>
    <name type="common">Lavender scallops</name>
    <name type="synonym">South American air plant</name>
    <dbReference type="NCBI Taxonomy" id="63787"/>
    <lineage>
        <taxon>Eukaryota</taxon>
        <taxon>Viridiplantae</taxon>
        <taxon>Streptophyta</taxon>
        <taxon>Embryophyta</taxon>
        <taxon>Tracheophyta</taxon>
        <taxon>Spermatophyta</taxon>
        <taxon>Magnoliopsida</taxon>
        <taxon>eudicotyledons</taxon>
        <taxon>Gunneridae</taxon>
        <taxon>Pentapetalae</taxon>
        <taxon>Saxifragales</taxon>
        <taxon>Crassulaceae</taxon>
        <taxon>Kalanchoe</taxon>
    </lineage>
</organism>
<dbReference type="PIRSF" id="PIRSF009193">
    <property type="entry name" value="UCP009193"/>
    <property type="match status" value="1"/>
</dbReference>
<evidence type="ECO:0008006" key="4">
    <source>
        <dbReference type="Google" id="ProtNLM"/>
    </source>
</evidence>
<dbReference type="Gramene" id="Kaladp0043s0214.1.v1.1">
    <property type="protein sequence ID" value="Kaladp0043s0214.1.v1.1"/>
    <property type="gene ID" value="Kaladp0043s0214.v1.1"/>
</dbReference>
<protein>
    <recommendedName>
        <fullName evidence="4">Holocarboxylase synthetase</fullName>
    </recommendedName>
</protein>
<dbReference type="InterPro" id="IPR016549">
    <property type="entry name" value="UCP009193"/>
</dbReference>
<keyword evidence="3" id="KW-1185">Reference proteome</keyword>
<accession>A0A7N0TS07</accession>
<dbReference type="Pfam" id="PF15251">
    <property type="entry name" value="TAPR1-like"/>
    <property type="match status" value="1"/>
</dbReference>
<dbReference type="EnsemblPlants" id="Kaladp0043s0214.1.v1.1">
    <property type="protein sequence ID" value="Kaladp0043s0214.1.v1.1"/>
    <property type="gene ID" value="Kaladp0043s0214.v1.1"/>
</dbReference>
<dbReference type="InterPro" id="IPR029196">
    <property type="entry name" value="HAPSTR1-like"/>
</dbReference>